<keyword evidence="4" id="KW-0378">Hydrolase</keyword>
<feature type="signal peptide" evidence="1">
    <location>
        <begin position="1"/>
        <end position="22"/>
    </location>
</feature>
<reference evidence="4" key="1">
    <citation type="submission" date="2022-10" db="EMBL/GenBank/DDBJ databases">
        <title>The WGS of Solirubrobacter phytolaccae KCTC 29190.</title>
        <authorList>
            <person name="Jiang Z."/>
        </authorList>
    </citation>
    <scope>NUCLEOTIDE SEQUENCE</scope>
    <source>
        <strain evidence="4">KCTC 29190</strain>
    </source>
</reference>
<dbReference type="AlphaFoldDB" id="A0A9X3SIU6"/>
<feature type="chain" id="PRO_5040867565" evidence="1">
    <location>
        <begin position="23"/>
        <end position="1231"/>
    </location>
</feature>
<dbReference type="PANTHER" id="PTHR40446">
    <property type="entry name" value="N-ACETYLGLUCOSAMINE-1-PHOSPHODIESTER ALPHA-N-ACETYLGLUCOSAMINIDASE"/>
    <property type="match status" value="1"/>
</dbReference>
<organism evidence="4 5">
    <name type="scientific">Solirubrobacter phytolaccae</name>
    <dbReference type="NCBI Taxonomy" id="1404360"/>
    <lineage>
        <taxon>Bacteria</taxon>
        <taxon>Bacillati</taxon>
        <taxon>Actinomycetota</taxon>
        <taxon>Thermoleophilia</taxon>
        <taxon>Solirubrobacterales</taxon>
        <taxon>Solirubrobacteraceae</taxon>
        <taxon>Solirubrobacter</taxon>
    </lineage>
</organism>
<evidence type="ECO:0000256" key="1">
    <source>
        <dbReference type="SAM" id="SignalP"/>
    </source>
</evidence>
<dbReference type="Gene3D" id="3.60.21.10">
    <property type="match status" value="1"/>
</dbReference>
<dbReference type="Proteomes" id="UP001147653">
    <property type="component" value="Unassembled WGS sequence"/>
</dbReference>
<proteinExistence type="predicted"/>
<keyword evidence="5" id="KW-1185">Reference proteome</keyword>
<dbReference type="InterPro" id="IPR018711">
    <property type="entry name" value="NAGPA"/>
</dbReference>
<dbReference type="GO" id="GO:0016798">
    <property type="term" value="F:hydrolase activity, acting on glycosyl bonds"/>
    <property type="evidence" value="ECO:0007669"/>
    <property type="project" value="UniProtKB-KW"/>
</dbReference>
<evidence type="ECO:0000313" key="4">
    <source>
        <dbReference type="EMBL" id="MDA0184547.1"/>
    </source>
</evidence>
<dbReference type="InterPro" id="IPR004843">
    <property type="entry name" value="Calcineurin-like_PHP"/>
</dbReference>
<protein>
    <submittedName>
        <fullName evidence="4">Phosphodiester glycosidase family protein</fullName>
    </submittedName>
</protein>
<evidence type="ECO:0000313" key="5">
    <source>
        <dbReference type="Proteomes" id="UP001147653"/>
    </source>
</evidence>
<sequence length="1231" mass="128283">MLKRTLTLAAAFAVLAPAVASAQGDLALIDKTEPVGPGISLRHLKTVDAAGWYDHQILSVDLANPAVKSDSLWKGAVAAGGPLTESANKAGAVAGVNADFFDIGNSTAAEGGQILGGTLLKSPNGGTGWNHVGVGKDGIGRLVDLTLEASASLKGASHKVVTLNAANPGGVAANSMIAFTSAWGTYARNRGLLGVTDVAEVLVQDNKVVSVNATGAGAGEIPTNGFVLVGREAAAAAIRALAPGDDVTLAYGLKDDIAKNLQWGVGGNQPLVRDGAALPELDRDTSVHPRTAIGFKDGGKTMLLVTADGRQAPVLGVTFTQLARTFVKLGAETALNLDGGGSTTMVARALGDSGVTVRNSPSDGFERHDPNGVGVFVTPGSGTVDELIVTPEEPRVFPGLGRTLTVKAVDDHDTPVAPGDVAWTGAPNGRVVAPDDAAGKLTVKATSGSVSTEKDIRVLGKLKSLELSSTRLAFADATPADAKNLRVTGRDAQGFAAPVELADLDLSYDQSLLKIEQNGDVLKLTPLKAGGTVLVAKAAGEEIKLAITIGVITTTAYTFDHENELSLWNPNGTDPATESLSMQDGRLKLTYKGKRNMGIAWKTAATRVTLPGQPLKIRLRMYSEQALQYAYIGYFDANGTAYGPLGAAVKPGWNTYEWTPPSTAKFPLKLSSFQVIETGAANQKDGYVIFDKLEVDNSAEVESPAIPDLEPDPLFSVDGKAEGDWSFATLSDIQFTAASPELAKTGIAALNRIRATNPDFVVLNGDITDQGGVADLKLARTTLETGGCDLIPAGGAEDSNPSTIPCYYVPGNHESYTASGQGTLDNWKAEFGAPYRTFDHKGTRFILLNSTLGTLRTSDFAQLPMLDAALKSAATDSSIDNVMVFAHHPVDDPAETDASQLTDRTEVQLVEKLLTDFREQSDKGAAMVGSHAQIADVHRLEGIPYIVLPSSGKAPYGTPDRGGFTGWMRWTVDRSEKASQQWITADVRAFAQSATLTAPEALEVGDSTQLEGSIVQPSGVLPGSRVVPLRYPMSVRWSGSENLAIGTDAAAAKAAGKAAILDPATRKLTALKSGEVTVTVTVDSMREYTGAESMAPITTSRVIKTQVTKVGADTPIGGTVPATLALNLGAPVSFGAFTPGVTKTYEQTSTATVVSTAGDATLMVSEPGFLTNGAFKLAKPLQVSGLPKAYSGPVTNDVATIGFKQDIAANDPLRTGSYTTTLTFTLSTTQP</sequence>
<dbReference type="RefSeq" id="WP_270029002.1">
    <property type="nucleotide sequence ID" value="NZ_JAPDDP010000079.1"/>
</dbReference>
<keyword evidence="4" id="KW-0326">Glycosidase</keyword>
<evidence type="ECO:0000259" key="2">
    <source>
        <dbReference type="Pfam" id="PF00149"/>
    </source>
</evidence>
<keyword evidence="1" id="KW-0732">Signal</keyword>
<feature type="domain" description="Calcineurin-like phosphoesterase" evidence="2">
    <location>
        <begin position="747"/>
        <end position="898"/>
    </location>
</feature>
<gene>
    <name evidence="4" type="ORF">OJ997_29865</name>
</gene>
<comment type="caution">
    <text evidence="4">The sequence shown here is derived from an EMBL/GenBank/DDBJ whole genome shotgun (WGS) entry which is preliminary data.</text>
</comment>
<dbReference type="SUPFAM" id="SSF56300">
    <property type="entry name" value="Metallo-dependent phosphatases"/>
    <property type="match status" value="1"/>
</dbReference>
<dbReference type="PANTHER" id="PTHR40446:SF2">
    <property type="entry name" value="N-ACETYLGLUCOSAMINE-1-PHOSPHODIESTER ALPHA-N-ACETYLGLUCOSAMINIDASE"/>
    <property type="match status" value="1"/>
</dbReference>
<dbReference type="Pfam" id="PF00149">
    <property type="entry name" value="Metallophos"/>
    <property type="match status" value="1"/>
</dbReference>
<accession>A0A9X3SIU6</accession>
<dbReference type="Pfam" id="PF09992">
    <property type="entry name" value="NAGPA"/>
    <property type="match status" value="1"/>
</dbReference>
<feature type="domain" description="Phosphodiester glycosidase" evidence="3">
    <location>
        <begin position="199"/>
        <end position="376"/>
    </location>
</feature>
<dbReference type="EMBL" id="JAPDDP010000079">
    <property type="protein sequence ID" value="MDA0184547.1"/>
    <property type="molecule type" value="Genomic_DNA"/>
</dbReference>
<dbReference type="InterPro" id="IPR029052">
    <property type="entry name" value="Metallo-depent_PP-like"/>
</dbReference>
<name>A0A9X3SIU6_9ACTN</name>
<evidence type="ECO:0000259" key="3">
    <source>
        <dbReference type="Pfam" id="PF09992"/>
    </source>
</evidence>